<organism evidence="1 2">
    <name type="scientific">Elysia crispata</name>
    <name type="common">lettuce slug</name>
    <dbReference type="NCBI Taxonomy" id="231223"/>
    <lineage>
        <taxon>Eukaryota</taxon>
        <taxon>Metazoa</taxon>
        <taxon>Spiralia</taxon>
        <taxon>Lophotrochozoa</taxon>
        <taxon>Mollusca</taxon>
        <taxon>Gastropoda</taxon>
        <taxon>Heterobranchia</taxon>
        <taxon>Euthyneura</taxon>
        <taxon>Panpulmonata</taxon>
        <taxon>Sacoglossa</taxon>
        <taxon>Placobranchoidea</taxon>
        <taxon>Plakobranchidae</taxon>
        <taxon>Elysia</taxon>
    </lineage>
</organism>
<reference evidence="1" key="1">
    <citation type="journal article" date="2023" name="G3 (Bethesda)">
        <title>A reference genome for the long-term kleptoplast-retaining sea slug Elysia crispata morphotype clarki.</title>
        <authorList>
            <person name="Eastman K.E."/>
            <person name="Pendleton A.L."/>
            <person name="Shaikh M.A."/>
            <person name="Suttiyut T."/>
            <person name="Ogas R."/>
            <person name="Tomko P."/>
            <person name="Gavelis G."/>
            <person name="Widhalm J.R."/>
            <person name="Wisecaver J.H."/>
        </authorList>
    </citation>
    <scope>NUCLEOTIDE SEQUENCE</scope>
    <source>
        <strain evidence="1">ECLA1</strain>
    </source>
</reference>
<evidence type="ECO:0000313" key="2">
    <source>
        <dbReference type="Proteomes" id="UP001283361"/>
    </source>
</evidence>
<dbReference type="EMBL" id="JAWDGP010005718">
    <property type="protein sequence ID" value="KAK3753113.1"/>
    <property type="molecule type" value="Genomic_DNA"/>
</dbReference>
<keyword evidence="2" id="KW-1185">Reference proteome</keyword>
<proteinExistence type="predicted"/>
<comment type="caution">
    <text evidence="1">The sequence shown here is derived from an EMBL/GenBank/DDBJ whole genome shotgun (WGS) entry which is preliminary data.</text>
</comment>
<accession>A0AAE0YPG4</accession>
<dbReference type="AlphaFoldDB" id="A0AAE0YPG4"/>
<dbReference type="Proteomes" id="UP001283361">
    <property type="component" value="Unassembled WGS sequence"/>
</dbReference>
<evidence type="ECO:0000313" key="1">
    <source>
        <dbReference type="EMBL" id="KAK3753113.1"/>
    </source>
</evidence>
<name>A0AAE0YPG4_9GAST</name>
<sequence length="185" mass="21207">MKEVEHSRRRGENWDCWKITTVQTVTEFNNWRVISHTQKAIYIENMLPLRHMWKKVLMSLAALSADPREATCLSSLQQMLHHNQLFEIHSSQNQCNRTTPQLIKFLPKHVIIVAGSITLHMAISVGDHKKKEGKTAARINKGGIAHQTSFKSWILELSDMKTAKTENGLELTVQLELTHILACLF</sequence>
<gene>
    <name evidence="1" type="ORF">RRG08_024391</name>
</gene>
<protein>
    <submittedName>
        <fullName evidence="1">Uncharacterized protein</fullName>
    </submittedName>
</protein>